<name>A0ABN3QYI6_9ACTN</name>
<organism evidence="1 2">
    <name type="scientific">Streptomyces axinellae</name>
    <dbReference type="NCBI Taxonomy" id="552788"/>
    <lineage>
        <taxon>Bacteria</taxon>
        <taxon>Bacillati</taxon>
        <taxon>Actinomycetota</taxon>
        <taxon>Actinomycetes</taxon>
        <taxon>Kitasatosporales</taxon>
        <taxon>Streptomycetaceae</taxon>
        <taxon>Streptomyces</taxon>
    </lineage>
</organism>
<comment type="caution">
    <text evidence="1">The sequence shown here is derived from an EMBL/GenBank/DDBJ whole genome shotgun (WGS) entry which is preliminary data.</text>
</comment>
<evidence type="ECO:0000313" key="2">
    <source>
        <dbReference type="Proteomes" id="UP001501447"/>
    </source>
</evidence>
<reference evidence="1 2" key="1">
    <citation type="journal article" date="2019" name="Int. J. Syst. Evol. Microbiol.">
        <title>The Global Catalogue of Microorganisms (GCM) 10K type strain sequencing project: providing services to taxonomists for standard genome sequencing and annotation.</title>
        <authorList>
            <consortium name="The Broad Institute Genomics Platform"/>
            <consortium name="The Broad Institute Genome Sequencing Center for Infectious Disease"/>
            <person name="Wu L."/>
            <person name="Ma J."/>
        </authorList>
    </citation>
    <scope>NUCLEOTIDE SEQUENCE [LARGE SCALE GENOMIC DNA]</scope>
    <source>
        <strain evidence="1 2">JCM 16373</strain>
    </source>
</reference>
<protein>
    <submittedName>
        <fullName evidence="1">Uncharacterized protein</fullName>
    </submittedName>
</protein>
<gene>
    <name evidence="1" type="ORF">GCM10009863_63990</name>
</gene>
<dbReference type="EMBL" id="BAAARJ010000032">
    <property type="protein sequence ID" value="GAA2638362.1"/>
    <property type="molecule type" value="Genomic_DNA"/>
</dbReference>
<sequence length="67" mass="7470">MLSSDNSLQLLLLETGIRFWTDLLASAWAVARGAGVLAKQHLNLFSELHTYALDRPQDFLDISPTRA</sequence>
<keyword evidence="2" id="KW-1185">Reference proteome</keyword>
<evidence type="ECO:0000313" key="1">
    <source>
        <dbReference type="EMBL" id="GAA2638362.1"/>
    </source>
</evidence>
<accession>A0ABN3QYI6</accession>
<dbReference type="Proteomes" id="UP001501447">
    <property type="component" value="Unassembled WGS sequence"/>
</dbReference>
<proteinExistence type="predicted"/>